<dbReference type="EMBL" id="AWWI01000170">
    <property type="protein sequence ID" value="PIL17159.1"/>
    <property type="molecule type" value="Genomic_DNA"/>
</dbReference>
<reference evidence="2 3" key="1">
    <citation type="submission" date="2013-09" db="EMBL/GenBank/DDBJ databases">
        <title>Genome sequencing of Phaeobacter antarcticus sp. nov. SM1211.</title>
        <authorList>
            <person name="Zhang X.-Y."/>
            <person name="Liu C."/>
            <person name="Chen X.-L."/>
            <person name="Xie B.-B."/>
            <person name="Qin Q.-L."/>
            <person name="Rong J.-C."/>
            <person name="Zhang Y.-Z."/>
        </authorList>
    </citation>
    <scope>NUCLEOTIDE SEQUENCE [LARGE SCALE GENOMIC DNA]</scope>
    <source>
        <strain evidence="2 3">SM1211</strain>
    </source>
</reference>
<dbReference type="CDD" id="cd02042">
    <property type="entry name" value="ParAB_family"/>
    <property type="match status" value="1"/>
</dbReference>
<dbReference type="InterPro" id="IPR025669">
    <property type="entry name" value="AAA_dom"/>
</dbReference>
<dbReference type="PANTHER" id="PTHR13696:SF98">
    <property type="entry name" value="PLASMID PARTITION PROTEIN A"/>
    <property type="match status" value="1"/>
</dbReference>
<protein>
    <recommendedName>
        <fullName evidence="1">AAA domain-containing protein</fullName>
    </recommendedName>
</protein>
<gene>
    <name evidence="2" type="ORF">P775_24855</name>
</gene>
<dbReference type="RefSeq" id="WP_099913313.1">
    <property type="nucleotide sequence ID" value="NZ_AWWI01000170.1"/>
</dbReference>
<dbReference type="InterPro" id="IPR050678">
    <property type="entry name" value="DNA_Partitioning_ATPase"/>
</dbReference>
<dbReference type="AlphaFoldDB" id="A0A2G8R6I7"/>
<proteinExistence type="predicted"/>
<evidence type="ECO:0000313" key="2">
    <source>
        <dbReference type="EMBL" id="PIL17159.1"/>
    </source>
</evidence>
<dbReference type="PANTHER" id="PTHR13696">
    <property type="entry name" value="P-LOOP CONTAINING NUCLEOSIDE TRIPHOSPHATE HYDROLASE"/>
    <property type="match status" value="1"/>
</dbReference>
<evidence type="ECO:0000313" key="3">
    <source>
        <dbReference type="Proteomes" id="UP000231259"/>
    </source>
</evidence>
<sequence length="406" mass="44910">MMRNLQGSETLGAFSEALDLALRQQASRLLAPDSRKSDKGLRRFTIREMADICFRMNYNTLRHHLKNIPDLPQGIMEPGNRRTFSLEEIHEVQQKLFDAGKIPAPLYPNKFEGEETAKLLIYNLKGGVSKTSTAVNLAQFLAMRGFKILLVDLDPQASCSDLFDIQADLDGTPSIYDVLRYEEEGDGEARVPIADAIQATYFPNIDIIPGSISLTEFEYETASAAAKGIPFYSRISDALSLVEDAYDVVLFDTPPHMSFCVIAALYASNSMLIPLSAGMLDVVSLVKFLDLASSTLDSIEGVDPNKRFDFIRILLTRYSPNDPAQLQLSSFLRNTLGNAMLNTDFLASTAIADAGNTMNPLLEVDPSSFTRKTYDRILESLHGIALEIEGEIMTGRGRIPETEGMN</sequence>
<accession>A0A2G8R6I7</accession>
<dbReference type="Pfam" id="PF13614">
    <property type="entry name" value="AAA_31"/>
    <property type="match status" value="1"/>
</dbReference>
<comment type="caution">
    <text evidence="2">The sequence shown here is derived from an EMBL/GenBank/DDBJ whole genome shotgun (WGS) entry which is preliminary data.</text>
</comment>
<dbReference type="SUPFAM" id="SSF52540">
    <property type="entry name" value="P-loop containing nucleoside triphosphate hydrolases"/>
    <property type="match status" value="1"/>
</dbReference>
<dbReference type="OrthoDB" id="9777757at2"/>
<keyword evidence="3" id="KW-1185">Reference proteome</keyword>
<feature type="domain" description="AAA" evidence="1">
    <location>
        <begin position="120"/>
        <end position="282"/>
    </location>
</feature>
<organism evidence="2 3">
    <name type="scientific">Puniceibacterium antarcticum</name>
    <dbReference type="NCBI Taxonomy" id="1206336"/>
    <lineage>
        <taxon>Bacteria</taxon>
        <taxon>Pseudomonadati</taxon>
        <taxon>Pseudomonadota</taxon>
        <taxon>Alphaproteobacteria</taxon>
        <taxon>Rhodobacterales</taxon>
        <taxon>Paracoccaceae</taxon>
        <taxon>Puniceibacterium</taxon>
    </lineage>
</organism>
<dbReference type="Proteomes" id="UP000231259">
    <property type="component" value="Unassembled WGS sequence"/>
</dbReference>
<name>A0A2G8R6I7_9RHOB</name>
<dbReference type="Gene3D" id="3.40.50.300">
    <property type="entry name" value="P-loop containing nucleotide triphosphate hydrolases"/>
    <property type="match status" value="1"/>
</dbReference>
<dbReference type="InterPro" id="IPR027417">
    <property type="entry name" value="P-loop_NTPase"/>
</dbReference>
<evidence type="ECO:0000259" key="1">
    <source>
        <dbReference type="Pfam" id="PF13614"/>
    </source>
</evidence>